<dbReference type="AlphaFoldDB" id="A0A8S1LCP7"/>
<sequence length="141" mass="16510">MGNSCQNQNVNATKVFTQEQDSILIEENLKAIQNMSPVIQQHEYLLENLNEGIRASTITEIIIKPRNQDQVLEILRGIKNQETEIRYNYQYEQGLGTPSSKNDTKRSTGVKCQSEKHVHFQIPQMQIVKHEYQYRKKYVKK</sequence>
<accession>A0A8S1LCP7</accession>
<dbReference type="OrthoDB" id="304757at2759"/>
<gene>
    <name evidence="1" type="ORF">PSON_ATCC_30995.1.T0160346</name>
</gene>
<protein>
    <submittedName>
        <fullName evidence="1">Uncharacterized protein</fullName>
    </submittedName>
</protein>
<dbReference type="EMBL" id="CAJJDN010000016">
    <property type="protein sequence ID" value="CAD8062446.1"/>
    <property type="molecule type" value="Genomic_DNA"/>
</dbReference>
<comment type="caution">
    <text evidence="1">The sequence shown here is derived from an EMBL/GenBank/DDBJ whole genome shotgun (WGS) entry which is preliminary data.</text>
</comment>
<name>A0A8S1LCP7_9CILI</name>
<evidence type="ECO:0000313" key="1">
    <source>
        <dbReference type="EMBL" id="CAD8062446.1"/>
    </source>
</evidence>
<proteinExistence type="predicted"/>
<organism evidence="1 2">
    <name type="scientific">Paramecium sonneborni</name>
    <dbReference type="NCBI Taxonomy" id="65129"/>
    <lineage>
        <taxon>Eukaryota</taxon>
        <taxon>Sar</taxon>
        <taxon>Alveolata</taxon>
        <taxon>Ciliophora</taxon>
        <taxon>Intramacronucleata</taxon>
        <taxon>Oligohymenophorea</taxon>
        <taxon>Peniculida</taxon>
        <taxon>Parameciidae</taxon>
        <taxon>Paramecium</taxon>
    </lineage>
</organism>
<reference evidence="1" key="1">
    <citation type="submission" date="2021-01" db="EMBL/GenBank/DDBJ databases">
        <authorList>
            <consortium name="Genoscope - CEA"/>
            <person name="William W."/>
        </authorList>
    </citation>
    <scope>NUCLEOTIDE SEQUENCE</scope>
</reference>
<keyword evidence="2" id="KW-1185">Reference proteome</keyword>
<dbReference type="Proteomes" id="UP000692954">
    <property type="component" value="Unassembled WGS sequence"/>
</dbReference>
<evidence type="ECO:0000313" key="2">
    <source>
        <dbReference type="Proteomes" id="UP000692954"/>
    </source>
</evidence>